<protein>
    <submittedName>
        <fullName evidence="2">Pyridoxamine 5'-phosphate oxidase family protein</fullName>
    </submittedName>
</protein>
<evidence type="ECO:0000313" key="3">
    <source>
        <dbReference type="Proteomes" id="UP001164390"/>
    </source>
</evidence>
<dbReference type="InterPro" id="IPR011576">
    <property type="entry name" value="Pyridox_Oxase_N"/>
</dbReference>
<dbReference type="Gene3D" id="2.30.110.10">
    <property type="entry name" value="Electron Transport, Fmn-binding Protein, Chain A"/>
    <property type="match status" value="1"/>
</dbReference>
<sequence length="194" mass="21083">MSSVLSAIDDKLAAWMEAQPVFFVATAPLSGSGHVNVSPKGMAGTFRVLGPHRVAYLDFHASGVETVAHLREPGNGRICVMFCAFDGRPQVVRIHGRGTVVRKDDPEFAELRRAFGKDRVVGQRAIIVIDADRLSDACGWAVPEMDFVADRTILDLHQEKKGAAAYVDYDETKNARSIDGLPAMTRHAEPGQPA</sequence>
<organism evidence="2 3">
    <name type="scientific">Solicola gregarius</name>
    <dbReference type="NCBI Taxonomy" id="2908642"/>
    <lineage>
        <taxon>Bacteria</taxon>
        <taxon>Bacillati</taxon>
        <taxon>Actinomycetota</taxon>
        <taxon>Actinomycetes</taxon>
        <taxon>Propionibacteriales</taxon>
        <taxon>Nocardioidaceae</taxon>
        <taxon>Solicola</taxon>
    </lineage>
</organism>
<feature type="domain" description="Pyridoxamine 5'-phosphate oxidase N-terminal" evidence="1">
    <location>
        <begin position="8"/>
        <end position="135"/>
    </location>
</feature>
<keyword evidence="3" id="KW-1185">Reference proteome</keyword>
<reference evidence="2" key="1">
    <citation type="submission" date="2022-01" db="EMBL/GenBank/DDBJ databases">
        <title>Nocardioidaceae gen. sp. A5X3R13.</title>
        <authorList>
            <person name="Lopez Marin M.A."/>
            <person name="Uhlik O."/>
        </authorList>
    </citation>
    <scope>NUCLEOTIDE SEQUENCE</scope>
    <source>
        <strain evidence="2">A5X3R13</strain>
    </source>
</reference>
<gene>
    <name evidence="2" type="ORF">L0C25_01820</name>
</gene>
<dbReference type="AlphaFoldDB" id="A0AA46TII0"/>
<dbReference type="SUPFAM" id="SSF50475">
    <property type="entry name" value="FMN-binding split barrel"/>
    <property type="match status" value="1"/>
</dbReference>
<dbReference type="PANTHER" id="PTHR39336">
    <property type="entry name" value="PYRIDOXAMINE PHOSPHATE OXIDASE FAMILY PROTEIN (AFU_ORTHOLOGUE AFUA_6G11440)"/>
    <property type="match status" value="1"/>
</dbReference>
<name>A0AA46TII0_9ACTN</name>
<dbReference type="Pfam" id="PF01243">
    <property type="entry name" value="PNPOx_N"/>
    <property type="match status" value="1"/>
</dbReference>
<dbReference type="InterPro" id="IPR012349">
    <property type="entry name" value="Split_barrel_FMN-bd"/>
</dbReference>
<dbReference type="RefSeq" id="WP_271634670.1">
    <property type="nucleotide sequence ID" value="NZ_CP094970.1"/>
</dbReference>
<dbReference type="EMBL" id="CP094970">
    <property type="protein sequence ID" value="UYM05841.1"/>
    <property type="molecule type" value="Genomic_DNA"/>
</dbReference>
<evidence type="ECO:0000259" key="1">
    <source>
        <dbReference type="Pfam" id="PF01243"/>
    </source>
</evidence>
<evidence type="ECO:0000313" key="2">
    <source>
        <dbReference type="EMBL" id="UYM05841.1"/>
    </source>
</evidence>
<proteinExistence type="predicted"/>
<dbReference type="KEGG" id="sgrg:L0C25_01820"/>
<dbReference type="Proteomes" id="UP001164390">
    <property type="component" value="Chromosome"/>
</dbReference>
<accession>A0AA46TII0</accession>
<dbReference type="PANTHER" id="PTHR39336:SF1">
    <property type="entry name" value="PYRIDOXAMINE PHOSPHATE OXIDASE FAMILY PROTEIN (AFU_ORTHOLOGUE AFUA_6G11440)"/>
    <property type="match status" value="1"/>
</dbReference>